<reference evidence="2 3" key="1">
    <citation type="submission" date="2019-02" db="EMBL/GenBank/DDBJ databases">
        <title>Deep-cultivation of Planctomycetes and their phenomic and genomic characterization uncovers novel biology.</title>
        <authorList>
            <person name="Wiegand S."/>
            <person name="Jogler M."/>
            <person name="Boedeker C."/>
            <person name="Pinto D."/>
            <person name="Vollmers J."/>
            <person name="Rivas-Marin E."/>
            <person name="Kohn T."/>
            <person name="Peeters S.H."/>
            <person name="Heuer A."/>
            <person name="Rast P."/>
            <person name="Oberbeckmann S."/>
            <person name="Bunk B."/>
            <person name="Jeske O."/>
            <person name="Meyerdierks A."/>
            <person name="Storesund J.E."/>
            <person name="Kallscheuer N."/>
            <person name="Luecker S."/>
            <person name="Lage O.M."/>
            <person name="Pohl T."/>
            <person name="Merkel B.J."/>
            <person name="Hornburger P."/>
            <person name="Mueller R.-W."/>
            <person name="Bruemmer F."/>
            <person name="Labrenz M."/>
            <person name="Spormann A.M."/>
            <person name="Op Den Camp H."/>
            <person name="Overmann J."/>
            <person name="Amann R."/>
            <person name="Jetten M.S.M."/>
            <person name="Mascher T."/>
            <person name="Medema M.H."/>
            <person name="Devos D.P."/>
            <person name="Kaster A.-K."/>
            <person name="Ovreas L."/>
            <person name="Rohde M."/>
            <person name="Galperin M.Y."/>
            <person name="Jogler C."/>
        </authorList>
    </citation>
    <scope>NUCLEOTIDE SEQUENCE [LARGE SCALE GENOMIC DNA]</scope>
    <source>
        <strain evidence="2 3">KOR34</strain>
    </source>
</reference>
<dbReference type="EMBL" id="SIHJ01000002">
    <property type="protein sequence ID" value="TWT33653.1"/>
    <property type="molecule type" value="Genomic_DNA"/>
</dbReference>
<proteinExistence type="predicted"/>
<sequence length="171" mass="18326">MPTSVRLALWCLSAGAAVFALTTLRILATEGEVAWLLVILLAANGIAVYGIALGKRLAWGNARLLTAAFGGLTALGLALLAWLALDELVRTISAVGQTPVVFSRLRNFDFLSFLVVGAAVSASYWAAFVSLGRLSARRYFDRVCPACGSTKIKVASRRPLVLRCRQCPGEW</sequence>
<keyword evidence="1" id="KW-1133">Transmembrane helix</keyword>
<protein>
    <submittedName>
        <fullName evidence="2">Uncharacterized protein</fullName>
    </submittedName>
</protein>
<evidence type="ECO:0000313" key="3">
    <source>
        <dbReference type="Proteomes" id="UP000316714"/>
    </source>
</evidence>
<name>A0A5C5V6T2_9BACT</name>
<evidence type="ECO:0000256" key="1">
    <source>
        <dbReference type="SAM" id="Phobius"/>
    </source>
</evidence>
<evidence type="ECO:0000313" key="2">
    <source>
        <dbReference type="EMBL" id="TWT33653.1"/>
    </source>
</evidence>
<dbReference type="Proteomes" id="UP000316714">
    <property type="component" value="Unassembled WGS sequence"/>
</dbReference>
<comment type="caution">
    <text evidence="2">The sequence shown here is derived from an EMBL/GenBank/DDBJ whole genome shotgun (WGS) entry which is preliminary data.</text>
</comment>
<organism evidence="2 3">
    <name type="scientific">Posidoniimonas corsicana</name>
    <dbReference type="NCBI Taxonomy" id="1938618"/>
    <lineage>
        <taxon>Bacteria</taxon>
        <taxon>Pseudomonadati</taxon>
        <taxon>Planctomycetota</taxon>
        <taxon>Planctomycetia</taxon>
        <taxon>Pirellulales</taxon>
        <taxon>Lacipirellulaceae</taxon>
        <taxon>Posidoniimonas</taxon>
    </lineage>
</organism>
<dbReference type="AlphaFoldDB" id="A0A5C5V6T2"/>
<keyword evidence="3" id="KW-1185">Reference proteome</keyword>
<keyword evidence="1" id="KW-0472">Membrane</keyword>
<accession>A0A5C5V6T2</accession>
<feature type="transmembrane region" description="Helical" evidence="1">
    <location>
        <begin position="64"/>
        <end position="85"/>
    </location>
</feature>
<feature type="transmembrane region" description="Helical" evidence="1">
    <location>
        <begin position="7"/>
        <end position="27"/>
    </location>
</feature>
<feature type="transmembrane region" description="Helical" evidence="1">
    <location>
        <begin position="110"/>
        <end position="132"/>
    </location>
</feature>
<feature type="transmembrane region" description="Helical" evidence="1">
    <location>
        <begin position="33"/>
        <end position="52"/>
    </location>
</feature>
<keyword evidence="1" id="KW-0812">Transmembrane</keyword>
<gene>
    <name evidence="2" type="ORF">KOR34_34860</name>
</gene>